<gene>
    <name evidence="2" type="ORF">Zmor_004633</name>
</gene>
<dbReference type="AlphaFoldDB" id="A0AA38INC3"/>
<feature type="compositionally biased region" description="Polar residues" evidence="1">
    <location>
        <begin position="232"/>
        <end position="248"/>
    </location>
</feature>
<evidence type="ECO:0000313" key="2">
    <source>
        <dbReference type="EMBL" id="KAJ3660165.1"/>
    </source>
</evidence>
<feature type="compositionally biased region" description="Polar residues" evidence="1">
    <location>
        <begin position="285"/>
        <end position="294"/>
    </location>
</feature>
<sequence>MTEKFDLKVASGLLPHMDNSEEVTLRLIEGIELYDSMLENAGKPLLTMYVLKTKLSQSAKLRLNKTYPSNSDLIKDMREKLIAKKSISGLSMQLFSAKQRNKSIQDFGRDIEELMLNLTIAQADGNDTASGILANTNEKLAISAFANGLRDENLRLIIRARGFSTLAEAINGAVEESNFVKNSEQVFYTRDQNVRGQNTRGRNSFGNRQRNFRGNFHFGNNHGNRNVYFDQNRGQTRGRNNFRNSHCQRSGDSRSRGSYAASHSRQLGQAYPIIEKKEQEIGSADENQSEQSRLQFFRDFE</sequence>
<reference evidence="2" key="1">
    <citation type="journal article" date="2023" name="G3 (Bethesda)">
        <title>Whole genome assemblies of Zophobas morio and Tenebrio molitor.</title>
        <authorList>
            <person name="Kaur S."/>
            <person name="Stinson S.A."/>
            <person name="diCenzo G.C."/>
        </authorList>
    </citation>
    <scope>NUCLEOTIDE SEQUENCE</scope>
    <source>
        <strain evidence="2">QUZm001</strain>
    </source>
</reference>
<feature type="region of interest" description="Disordered" evidence="1">
    <location>
        <begin position="232"/>
        <end position="301"/>
    </location>
</feature>
<comment type="caution">
    <text evidence="2">The sequence shown here is derived from an EMBL/GenBank/DDBJ whole genome shotgun (WGS) entry which is preliminary data.</text>
</comment>
<name>A0AA38INC3_9CUCU</name>
<dbReference type="Proteomes" id="UP001168821">
    <property type="component" value="Unassembled WGS sequence"/>
</dbReference>
<keyword evidence="3" id="KW-1185">Reference proteome</keyword>
<accession>A0AA38INC3</accession>
<proteinExistence type="predicted"/>
<organism evidence="2 3">
    <name type="scientific">Zophobas morio</name>
    <dbReference type="NCBI Taxonomy" id="2755281"/>
    <lineage>
        <taxon>Eukaryota</taxon>
        <taxon>Metazoa</taxon>
        <taxon>Ecdysozoa</taxon>
        <taxon>Arthropoda</taxon>
        <taxon>Hexapoda</taxon>
        <taxon>Insecta</taxon>
        <taxon>Pterygota</taxon>
        <taxon>Neoptera</taxon>
        <taxon>Endopterygota</taxon>
        <taxon>Coleoptera</taxon>
        <taxon>Polyphaga</taxon>
        <taxon>Cucujiformia</taxon>
        <taxon>Tenebrionidae</taxon>
        <taxon>Zophobas</taxon>
    </lineage>
</organism>
<evidence type="ECO:0000313" key="3">
    <source>
        <dbReference type="Proteomes" id="UP001168821"/>
    </source>
</evidence>
<dbReference type="EMBL" id="JALNTZ010000002">
    <property type="protein sequence ID" value="KAJ3660165.1"/>
    <property type="molecule type" value="Genomic_DNA"/>
</dbReference>
<protein>
    <submittedName>
        <fullName evidence="2">Uncharacterized protein</fullName>
    </submittedName>
</protein>
<evidence type="ECO:0000256" key="1">
    <source>
        <dbReference type="SAM" id="MobiDB-lite"/>
    </source>
</evidence>